<evidence type="ECO:0000313" key="1">
    <source>
        <dbReference type="EMBL" id="SPC77046.1"/>
    </source>
</evidence>
<reference evidence="1" key="1">
    <citation type="submission" date="2018-02" db="EMBL/GenBank/DDBJ databases">
        <authorList>
            <person name="Cohen D.B."/>
            <person name="Kent A.D."/>
        </authorList>
    </citation>
    <scope>NUCLEOTIDE SEQUENCE</scope>
</reference>
<accession>A0A2N9EDJ1</accession>
<name>A0A2N9EDJ1_FAGSY</name>
<organism evidence="1">
    <name type="scientific">Fagus sylvatica</name>
    <name type="common">Beechnut</name>
    <dbReference type="NCBI Taxonomy" id="28930"/>
    <lineage>
        <taxon>Eukaryota</taxon>
        <taxon>Viridiplantae</taxon>
        <taxon>Streptophyta</taxon>
        <taxon>Embryophyta</taxon>
        <taxon>Tracheophyta</taxon>
        <taxon>Spermatophyta</taxon>
        <taxon>Magnoliopsida</taxon>
        <taxon>eudicotyledons</taxon>
        <taxon>Gunneridae</taxon>
        <taxon>Pentapetalae</taxon>
        <taxon>rosids</taxon>
        <taxon>fabids</taxon>
        <taxon>Fagales</taxon>
        <taxon>Fagaceae</taxon>
        <taxon>Fagus</taxon>
    </lineage>
</organism>
<proteinExistence type="predicted"/>
<protein>
    <submittedName>
        <fullName evidence="1">Uncharacterized protein</fullName>
    </submittedName>
</protein>
<dbReference type="EMBL" id="OIVN01000248">
    <property type="protein sequence ID" value="SPC77046.1"/>
    <property type="molecule type" value="Genomic_DNA"/>
</dbReference>
<dbReference type="AlphaFoldDB" id="A0A2N9EDJ1"/>
<sequence>MSQTLKLAKLRWKQGVIEEISSEIQPPEMAKKEEATVGMNGAIKPAATKVEANDMACCLVTLDPIPTTALLILHPRGCLWIRTFTHRNETRRIAIKRNRLIKLE</sequence>
<gene>
    <name evidence="1" type="ORF">FSB_LOCUS4928</name>
</gene>